<dbReference type="RefSeq" id="WP_182598231.1">
    <property type="nucleotide sequence ID" value="NZ_JACIVC010000055.1"/>
</dbReference>
<keyword evidence="1" id="KW-0813">Transport</keyword>
<organism evidence="3 4">
    <name type="scientific">Limosilactobacillus albertensis</name>
    <dbReference type="NCBI Taxonomy" id="2759752"/>
    <lineage>
        <taxon>Bacteria</taxon>
        <taxon>Bacillati</taxon>
        <taxon>Bacillota</taxon>
        <taxon>Bacilli</taxon>
        <taxon>Lactobacillales</taxon>
        <taxon>Lactobacillaceae</taxon>
        <taxon>Limosilactobacillus</taxon>
    </lineage>
</organism>
<feature type="transmembrane region" description="Helical" evidence="2">
    <location>
        <begin position="119"/>
        <end position="136"/>
    </location>
</feature>
<dbReference type="PANTHER" id="PTHR11328:SF24">
    <property type="entry name" value="MAJOR FACILITATOR SUPERFAMILY (MFS) PROFILE DOMAIN-CONTAINING PROTEIN"/>
    <property type="match status" value="1"/>
</dbReference>
<dbReference type="AlphaFoldDB" id="A0A7W3TRN8"/>
<evidence type="ECO:0000256" key="2">
    <source>
        <dbReference type="SAM" id="Phobius"/>
    </source>
</evidence>
<dbReference type="SUPFAM" id="SSF103473">
    <property type="entry name" value="MFS general substrate transporter"/>
    <property type="match status" value="1"/>
</dbReference>
<dbReference type="GO" id="GO:0015293">
    <property type="term" value="F:symporter activity"/>
    <property type="evidence" value="ECO:0007669"/>
    <property type="project" value="InterPro"/>
</dbReference>
<dbReference type="CDD" id="cd17332">
    <property type="entry name" value="MFS_MelB_like"/>
    <property type="match status" value="1"/>
</dbReference>
<protein>
    <submittedName>
        <fullName evidence="3">MFS transporter</fullName>
    </submittedName>
</protein>
<feature type="transmembrane region" description="Helical" evidence="2">
    <location>
        <begin position="317"/>
        <end position="338"/>
    </location>
</feature>
<sequence length="519" mass="58808">MASNESTPSSPSGKHRITLITKLGYGFGNFIGGGALSISSAWLLFFYTTFCNLPVWQGTLIFTIGTYLDVIENPLMGYITDNFNNTRTGRKFGRRRFFILLTVPLMFWYPLLWQTGKSFAYYLITYLIYEWFYTMFNVPFKTLPVEMTKDYTERSQLTGFMSVFGKVAGFVTSALPGVFFVLLGKNNPRSYQMAVLTYAAVMALAALCVYLVTWELPVSEVKSEHVNGFWDGFKKIFVDIISTMRNKSFRWHIGMYAFGFGGEWLFAATNTYFFIFVLAQTNVFVSEINSINNILQLISTFFIMWVFAKYGKASKPYMLALTTVIVSMIAWCCVWFAGATSMTWLIFAISIVYGLGTGAVYYIPWANYSYMADVDEAITNRRREGIYSGAMTMMGKIMRATIMLILGFVLTETGFVKGRATQPLSAQWGIVLILLVGVCGLELLGIWSSKHMHVNRDTLKILNDETKRRHEGGRPEDVDPKTKAVVEDLTGFKYGQCYGNNNVGYHEKTDHAKRVSTTH</sequence>
<evidence type="ECO:0000313" key="3">
    <source>
        <dbReference type="EMBL" id="MBB1069662.1"/>
    </source>
</evidence>
<evidence type="ECO:0000256" key="1">
    <source>
        <dbReference type="ARBA" id="ARBA00022597"/>
    </source>
</evidence>
<feature type="transmembrane region" description="Helical" evidence="2">
    <location>
        <begin position="53"/>
        <end position="71"/>
    </location>
</feature>
<comment type="caution">
    <text evidence="3">The sequence shown here is derived from an EMBL/GenBank/DDBJ whole genome shotgun (WGS) entry which is preliminary data.</text>
</comment>
<accession>A0A7W3TRN8</accession>
<proteinExistence type="predicted"/>
<dbReference type="GO" id="GO:0005886">
    <property type="term" value="C:plasma membrane"/>
    <property type="evidence" value="ECO:0007669"/>
    <property type="project" value="TreeGrafter"/>
</dbReference>
<dbReference type="InterPro" id="IPR036259">
    <property type="entry name" value="MFS_trans_sf"/>
</dbReference>
<gene>
    <name evidence="3" type="ORF">H5S40_05800</name>
</gene>
<name>A0A7W3TRN8_9LACO</name>
<dbReference type="EMBL" id="JACIVC010000055">
    <property type="protein sequence ID" value="MBB1069662.1"/>
    <property type="molecule type" value="Genomic_DNA"/>
</dbReference>
<feature type="transmembrane region" description="Helical" evidence="2">
    <location>
        <begin position="157"/>
        <end position="183"/>
    </location>
</feature>
<dbReference type="Gene3D" id="1.20.1250.20">
    <property type="entry name" value="MFS general substrate transporter like domains"/>
    <property type="match status" value="2"/>
</dbReference>
<dbReference type="InterPro" id="IPR039672">
    <property type="entry name" value="MFS_2"/>
</dbReference>
<keyword evidence="1" id="KW-0762">Sugar transport</keyword>
<keyword evidence="4" id="KW-1185">Reference proteome</keyword>
<dbReference type="PANTHER" id="PTHR11328">
    <property type="entry name" value="MAJOR FACILITATOR SUPERFAMILY DOMAIN-CONTAINING PROTEIN"/>
    <property type="match status" value="1"/>
</dbReference>
<feature type="transmembrane region" description="Helical" evidence="2">
    <location>
        <begin position="195"/>
        <end position="213"/>
    </location>
</feature>
<keyword evidence="2" id="KW-1133">Transmembrane helix</keyword>
<dbReference type="GO" id="GO:0008643">
    <property type="term" value="P:carbohydrate transport"/>
    <property type="evidence" value="ECO:0007669"/>
    <property type="project" value="InterPro"/>
</dbReference>
<feature type="transmembrane region" description="Helical" evidence="2">
    <location>
        <begin position="428"/>
        <end position="447"/>
    </location>
</feature>
<dbReference type="Proteomes" id="UP000518316">
    <property type="component" value="Unassembled WGS sequence"/>
</dbReference>
<feature type="transmembrane region" description="Helical" evidence="2">
    <location>
        <begin position="253"/>
        <end position="279"/>
    </location>
</feature>
<feature type="transmembrane region" description="Helical" evidence="2">
    <location>
        <begin position="397"/>
        <end position="416"/>
    </location>
</feature>
<feature type="transmembrane region" description="Helical" evidence="2">
    <location>
        <begin position="344"/>
        <end position="363"/>
    </location>
</feature>
<feature type="transmembrane region" description="Helical" evidence="2">
    <location>
        <begin position="23"/>
        <end position="47"/>
    </location>
</feature>
<dbReference type="Pfam" id="PF13347">
    <property type="entry name" value="MFS_2"/>
    <property type="match status" value="1"/>
</dbReference>
<evidence type="ECO:0000313" key="4">
    <source>
        <dbReference type="Proteomes" id="UP000518316"/>
    </source>
</evidence>
<feature type="transmembrane region" description="Helical" evidence="2">
    <location>
        <begin position="291"/>
        <end position="310"/>
    </location>
</feature>
<keyword evidence="2" id="KW-0472">Membrane</keyword>
<reference evidence="3 4" key="1">
    <citation type="submission" date="2020-07" db="EMBL/GenBank/DDBJ databases">
        <title>Description of Limosilactobacillus balticus sp. nov., Limosilactobacillus agrestis sp. nov., Limosilactobacillus albertensis sp. nov., Limosilactobacillus rudii sp. nov., Limosilactobacillus fastidiosus sp. nov., five novel Limosilactobacillus species isolated from the vertebrate gastrointestinal tract, and proposal of 6 subspecies of Limosilactobacillus reuteri adapted to the gastrointestinal tract of specific vertebrate hosts.</title>
        <authorList>
            <person name="Li F."/>
            <person name="Cheng C."/>
            <person name="Zheng J."/>
            <person name="Quevedo R.M."/>
            <person name="Li J."/>
            <person name="Roos S."/>
            <person name="Gaenzle M.G."/>
            <person name="Walter J."/>
        </authorList>
    </citation>
    <scope>NUCLEOTIDE SEQUENCE [LARGE SCALE GENOMIC DNA]</scope>
    <source>
        <strain evidence="3 4">RRLNB_1_1</strain>
    </source>
</reference>
<feature type="transmembrane region" description="Helical" evidence="2">
    <location>
        <begin position="97"/>
        <end position="113"/>
    </location>
</feature>
<keyword evidence="2" id="KW-0812">Transmembrane</keyword>